<feature type="domain" description="Thioredoxin" evidence="3">
    <location>
        <begin position="41"/>
        <end position="177"/>
    </location>
</feature>
<dbReference type="PROSITE" id="PS51352">
    <property type="entry name" value="THIOREDOXIN_2"/>
    <property type="match status" value="1"/>
</dbReference>
<evidence type="ECO:0000313" key="5">
    <source>
        <dbReference type="Proteomes" id="UP000316726"/>
    </source>
</evidence>
<dbReference type="SUPFAM" id="SSF48452">
    <property type="entry name" value="TPR-like"/>
    <property type="match status" value="1"/>
</dbReference>
<feature type="region of interest" description="Disordered" evidence="2">
    <location>
        <begin position="178"/>
        <end position="198"/>
    </location>
</feature>
<dbReference type="GO" id="GO:0045454">
    <property type="term" value="P:cell redox homeostasis"/>
    <property type="evidence" value="ECO:0007669"/>
    <property type="project" value="TreeGrafter"/>
</dbReference>
<comment type="similarity">
    <text evidence="1">Belongs to the thioredoxin family.</text>
</comment>
<dbReference type="GO" id="GO:0005739">
    <property type="term" value="C:mitochondrion"/>
    <property type="evidence" value="ECO:0007669"/>
    <property type="project" value="TreeGrafter"/>
</dbReference>
<dbReference type="GO" id="GO:0006950">
    <property type="term" value="P:response to stress"/>
    <property type="evidence" value="ECO:0007669"/>
    <property type="project" value="UniProtKB-ARBA"/>
</dbReference>
<dbReference type="InterPro" id="IPR013766">
    <property type="entry name" value="Thioredoxin_domain"/>
</dbReference>
<evidence type="ECO:0000259" key="3">
    <source>
        <dbReference type="PROSITE" id="PS51352"/>
    </source>
</evidence>
<dbReference type="InterPro" id="IPR017937">
    <property type="entry name" value="Thioredoxin_CS"/>
</dbReference>
<dbReference type="PANTHER" id="PTHR43601">
    <property type="entry name" value="THIOREDOXIN, MITOCHONDRIAL"/>
    <property type="match status" value="1"/>
</dbReference>
<dbReference type="PROSITE" id="PS00194">
    <property type="entry name" value="THIOREDOXIN_1"/>
    <property type="match status" value="1"/>
</dbReference>
<dbReference type="OrthoDB" id="10263751at2759"/>
<dbReference type="Pfam" id="PF14561">
    <property type="entry name" value="TPR_20"/>
    <property type="match status" value="1"/>
</dbReference>
<accession>A0A5B8MRW1</accession>
<reference evidence="4 5" key="1">
    <citation type="submission" date="2018-07" db="EMBL/GenBank/DDBJ databases">
        <title>The complete nuclear genome of the prasinophyte Chloropicon primus (CCMP1205).</title>
        <authorList>
            <person name="Pombert J.-F."/>
            <person name="Otis C."/>
            <person name="Turmel M."/>
            <person name="Lemieux C."/>
        </authorList>
    </citation>
    <scope>NUCLEOTIDE SEQUENCE [LARGE SCALE GENOMIC DNA]</scope>
    <source>
        <strain evidence="4 5">CCMP1205</strain>
    </source>
</reference>
<name>A0A5B8MRW1_9CHLO</name>
<dbReference type="SUPFAM" id="SSF52833">
    <property type="entry name" value="Thioredoxin-like"/>
    <property type="match status" value="1"/>
</dbReference>
<dbReference type="Gene3D" id="1.25.40.10">
    <property type="entry name" value="Tetratricopeptide repeat domain"/>
    <property type="match status" value="1"/>
</dbReference>
<protein>
    <submittedName>
        <fullName evidence="4">Thioredoxin</fullName>
    </submittedName>
</protein>
<evidence type="ECO:0000256" key="1">
    <source>
        <dbReference type="ARBA" id="ARBA00008987"/>
    </source>
</evidence>
<dbReference type="STRING" id="1764295.A0A5B8MRW1"/>
<organism evidence="4 5">
    <name type="scientific">Chloropicon primus</name>
    <dbReference type="NCBI Taxonomy" id="1764295"/>
    <lineage>
        <taxon>Eukaryota</taxon>
        <taxon>Viridiplantae</taxon>
        <taxon>Chlorophyta</taxon>
        <taxon>Chloropicophyceae</taxon>
        <taxon>Chloropicales</taxon>
        <taxon>Chloropicaceae</taxon>
        <taxon>Chloropicon</taxon>
    </lineage>
</organism>
<sequence>MALVRSLCALVGRGCRQGIVSSDLLSVEASAARSCGSVKGLRLQKLLPTLGMRRYSEGGQTKGFIEVGSMQDFQSLAEASKVSPIILDFYADWCGPCKQLSPKLEKAAKLSGGGFQVAKIDVEAQELAPLVSHLKISSLPTMMALYDGQIIANSVIIGLPDDDKFGAYVKMIEGLKSSAKPQEDEGTEDDDAPSSAEDTKDLITKYLEKLKEEGFPAVAEAAQFFSGVLSSEGATQQDTIRSKVGLALCALKEKNIEIAKELVKSAEEDCDDNQKFGELEALKARLELYGEQWKESLEELEVLVQSEPGNLEHLHRYASALFVEGHAREAMEAALLIVKKDKAWNDEAGRVTLVKFFDLLGSDNDLVKEFRKKLSNAWYV</sequence>
<dbReference type="Proteomes" id="UP000316726">
    <property type="component" value="Chromosome 10"/>
</dbReference>
<dbReference type="Pfam" id="PF00085">
    <property type="entry name" value="Thioredoxin"/>
    <property type="match status" value="1"/>
</dbReference>
<dbReference type="Gene3D" id="3.40.30.10">
    <property type="entry name" value="Glutaredoxin"/>
    <property type="match status" value="1"/>
</dbReference>
<dbReference type="InterPro" id="IPR011990">
    <property type="entry name" value="TPR-like_helical_dom_sf"/>
</dbReference>
<proteinExistence type="inferred from homology"/>
<gene>
    <name evidence="4" type="ORF">A3770_10p59760</name>
</gene>
<dbReference type="CDD" id="cd02947">
    <property type="entry name" value="TRX_family"/>
    <property type="match status" value="1"/>
</dbReference>
<dbReference type="EMBL" id="CP031043">
    <property type="protein sequence ID" value="QDZ23458.1"/>
    <property type="molecule type" value="Genomic_DNA"/>
</dbReference>
<dbReference type="PANTHER" id="PTHR43601:SF3">
    <property type="entry name" value="THIOREDOXIN, MITOCHONDRIAL"/>
    <property type="match status" value="1"/>
</dbReference>
<keyword evidence="5" id="KW-1185">Reference proteome</keyword>
<dbReference type="InterPro" id="IPR036249">
    <property type="entry name" value="Thioredoxin-like_sf"/>
</dbReference>
<evidence type="ECO:0000256" key="2">
    <source>
        <dbReference type="SAM" id="MobiDB-lite"/>
    </source>
</evidence>
<dbReference type="AlphaFoldDB" id="A0A5B8MRW1"/>
<evidence type="ECO:0000313" key="4">
    <source>
        <dbReference type="EMBL" id="QDZ23458.1"/>
    </source>
</evidence>